<sequence length="185" mass="19407">MMAIDPRLIVTGYRPDGAAVVVRDTLVPPITARALPGQEMYLLWGSPDGGATVGPKAAAPVTLPFFAGAGGTRLLLVRFPPASAASSAVPSPEEQAEIDAEVEERLPGLMDVFEPGDSSGMHTTDTLDYGICLEGELWLELDSGEEVRLTPGACVVQQGTRHAWHNRAATPALMAFVGIGAERAS</sequence>
<dbReference type="SUPFAM" id="SSF51182">
    <property type="entry name" value="RmlC-like cupins"/>
    <property type="match status" value="1"/>
</dbReference>
<dbReference type="PANTHER" id="PTHR36156">
    <property type="entry name" value="SLR2101 PROTEIN"/>
    <property type="match status" value="1"/>
</dbReference>
<dbReference type="AlphaFoldDB" id="A0A1M4EM18"/>
<gene>
    <name evidence="2" type="ORF">BN4615_P9407</name>
</gene>
<reference evidence="2" key="1">
    <citation type="submission" date="2016-04" db="EMBL/GenBank/DDBJ databases">
        <authorList>
            <person name="Evans L.H."/>
            <person name="Alamgir A."/>
            <person name="Owens N."/>
            <person name="Weber N.D."/>
            <person name="Virtaneva K."/>
            <person name="Barbian K."/>
            <person name="Babar A."/>
            <person name="Rosenke K."/>
        </authorList>
    </citation>
    <scope>NUCLEOTIDE SEQUENCE</scope>
    <source>
        <strain evidence="2">Nono1</strain>
    </source>
</reference>
<dbReference type="Gene3D" id="2.60.120.10">
    <property type="entry name" value="Jelly Rolls"/>
    <property type="match status" value="1"/>
</dbReference>
<name>A0A1M4EM18_9ACTN</name>
<protein>
    <submittedName>
        <fullName evidence="2">Bll6423 protein</fullName>
    </submittedName>
</protein>
<dbReference type="PANTHER" id="PTHR36156:SF2">
    <property type="entry name" value="CUPIN TYPE-2 DOMAIN-CONTAINING PROTEIN"/>
    <property type="match status" value="1"/>
</dbReference>
<proteinExistence type="predicted"/>
<dbReference type="InterPro" id="IPR014710">
    <property type="entry name" value="RmlC-like_jellyroll"/>
</dbReference>
<accession>A0A1M4EM18</accession>
<feature type="domain" description="Cupin type-2" evidence="1">
    <location>
        <begin position="112"/>
        <end position="177"/>
    </location>
</feature>
<dbReference type="InterPro" id="IPR013096">
    <property type="entry name" value="Cupin_2"/>
</dbReference>
<evidence type="ECO:0000313" key="2">
    <source>
        <dbReference type="EMBL" id="SBO99891.1"/>
    </source>
</evidence>
<dbReference type="CDD" id="cd02231">
    <property type="entry name" value="cupin_BLL6423-like"/>
    <property type="match status" value="1"/>
</dbReference>
<dbReference type="Pfam" id="PF07883">
    <property type="entry name" value="Cupin_2"/>
    <property type="match status" value="1"/>
</dbReference>
<dbReference type="InterPro" id="IPR011051">
    <property type="entry name" value="RmlC_Cupin_sf"/>
</dbReference>
<organism evidence="2">
    <name type="scientific">Nonomuraea gerenzanensis</name>
    <dbReference type="NCBI Taxonomy" id="93944"/>
    <lineage>
        <taxon>Bacteria</taxon>
        <taxon>Bacillati</taxon>
        <taxon>Actinomycetota</taxon>
        <taxon>Actinomycetes</taxon>
        <taxon>Streptosporangiales</taxon>
        <taxon>Streptosporangiaceae</taxon>
        <taxon>Nonomuraea</taxon>
    </lineage>
</organism>
<dbReference type="EMBL" id="LT559118">
    <property type="protein sequence ID" value="SBO99891.1"/>
    <property type="molecule type" value="Genomic_DNA"/>
</dbReference>
<dbReference type="InterPro" id="IPR047142">
    <property type="entry name" value="OryJ/VirC-like"/>
</dbReference>
<evidence type="ECO:0000259" key="1">
    <source>
        <dbReference type="Pfam" id="PF07883"/>
    </source>
</evidence>